<comment type="caution">
    <text evidence="2">The sequence shown here is derived from an EMBL/GenBank/DDBJ whole genome shotgun (WGS) entry which is preliminary data.</text>
</comment>
<name>A0A923KT24_9BURK</name>
<evidence type="ECO:0000256" key="1">
    <source>
        <dbReference type="SAM" id="SignalP"/>
    </source>
</evidence>
<sequence length="243" mass="27096">MKRFLHLIATVFTVTGLGASQVLAQSVVDVSKKADSEWISYRDAYKLMVSFEKYGKSKHLIQNRFQIVIKDKSINLENLRLTLNAKSSVMNLGLDPLGQTQLPLLKAAYDENAELSLSPKLSQFTYRSRVSIQLRTDGNYEVADLRTACEQTLAYMQQVDSSNVSGKKCVGVKFGFDKRDSNASIEVRTPNQVAFNLPITDNGLIWNDSNNALRVSQFSFNGGTDRGHLLTRTTPIIIVAVIE</sequence>
<keyword evidence="3" id="KW-1185">Reference proteome</keyword>
<dbReference type="RefSeq" id="WP_186914665.1">
    <property type="nucleotide sequence ID" value="NZ_JACOFZ010000001.1"/>
</dbReference>
<dbReference type="AlphaFoldDB" id="A0A923KT24"/>
<evidence type="ECO:0000313" key="2">
    <source>
        <dbReference type="EMBL" id="MBC3880862.1"/>
    </source>
</evidence>
<proteinExistence type="predicted"/>
<feature type="signal peptide" evidence="1">
    <location>
        <begin position="1"/>
        <end position="24"/>
    </location>
</feature>
<dbReference type="EMBL" id="JACOFZ010000001">
    <property type="protein sequence ID" value="MBC3880862.1"/>
    <property type="molecule type" value="Genomic_DNA"/>
</dbReference>
<reference evidence="2" key="1">
    <citation type="submission" date="2020-08" db="EMBL/GenBank/DDBJ databases">
        <title>Novel species isolated from subtropical streams in China.</title>
        <authorList>
            <person name="Lu H."/>
        </authorList>
    </citation>
    <scope>NUCLEOTIDE SEQUENCE</scope>
    <source>
        <strain evidence="2">LX22W</strain>
    </source>
</reference>
<organism evidence="2 3">
    <name type="scientific">Undibacterium nitidum</name>
    <dbReference type="NCBI Taxonomy" id="2762298"/>
    <lineage>
        <taxon>Bacteria</taxon>
        <taxon>Pseudomonadati</taxon>
        <taxon>Pseudomonadota</taxon>
        <taxon>Betaproteobacteria</taxon>
        <taxon>Burkholderiales</taxon>
        <taxon>Oxalobacteraceae</taxon>
        <taxon>Undibacterium</taxon>
    </lineage>
</organism>
<evidence type="ECO:0000313" key="3">
    <source>
        <dbReference type="Proteomes" id="UP000627446"/>
    </source>
</evidence>
<accession>A0A923KT24</accession>
<dbReference type="Proteomes" id="UP000627446">
    <property type="component" value="Unassembled WGS sequence"/>
</dbReference>
<keyword evidence="1" id="KW-0732">Signal</keyword>
<protein>
    <submittedName>
        <fullName evidence="2">Uncharacterized protein</fullName>
    </submittedName>
</protein>
<feature type="chain" id="PRO_5036835130" evidence="1">
    <location>
        <begin position="25"/>
        <end position="243"/>
    </location>
</feature>
<gene>
    <name evidence="2" type="ORF">H8K36_05720</name>
</gene>